<organism evidence="2 3">
    <name type="scientific">Brassica carinata</name>
    <name type="common">Ethiopian mustard</name>
    <name type="synonym">Abyssinian cabbage</name>
    <dbReference type="NCBI Taxonomy" id="52824"/>
    <lineage>
        <taxon>Eukaryota</taxon>
        <taxon>Viridiplantae</taxon>
        <taxon>Streptophyta</taxon>
        <taxon>Embryophyta</taxon>
        <taxon>Tracheophyta</taxon>
        <taxon>Spermatophyta</taxon>
        <taxon>Magnoliopsida</taxon>
        <taxon>eudicotyledons</taxon>
        <taxon>Gunneridae</taxon>
        <taxon>Pentapetalae</taxon>
        <taxon>rosids</taxon>
        <taxon>malvids</taxon>
        <taxon>Brassicales</taxon>
        <taxon>Brassicaceae</taxon>
        <taxon>Brassiceae</taxon>
        <taxon>Brassica</taxon>
    </lineage>
</organism>
<gene>
    <name evidence="2" type="ORF">Bca52824_016102</name>
</gene>
<name>A0A8X7W334_BRACI</name>
<evidence type="ECO:0000256" key="1">
    <source>
        <dbReference type="SAM" id="MobiDB-lite"/>
    </source>
</evidence>
<evidence type="ECO:0000313" key="2">
    <source>
        <dbReference type="EMBL" id="KAG2322889.1"/>
    </source>
</evidence>
<dbReference type="AlphaFoldDB" id="A0A8X7W334"/>
<reference evidence="2 3" key="1">
    <citation type="submission" date="2020-02" db="EMBL/GenBank/DDBJ databases">
        <authorList>
            <person name="Ma Q."/>
            <person name="Huang Y."/>
            <person name="Song X."/>
            <person name="Pei D."/>
        </authorList>
    </citation>
    <scope>NUCLEOTIDE SEQUENCE [LARGE SCALE GENOMIC DNA]</scope>
    <source>
        <strain evidence="2">Sxm20200214</strain>
        <tissue evidence="2">Leaf</tissue>
    </source>
</reference>
<protein>
    <submittedName>
        <fullName evidence="2">Uncharacterized protein</fullName>
    </submittedName>
</protein>
<proteinExistence type="predicted"/>
<accession>A0A8X7W334</accession>
<dbReference type="EMBL" id="JAAMPC010000003">
    <property type="protein sequence ID" value="KAG2322889.1"/>
    <property type="molecule type" value="Genomic_DNA"/>
</dbReference>
<comment type="caution">
    <text evidence="2">The sequence shown here is derived from an EMBL/GenBank/DDBJ whole genome shotgun (WGS) entry which is preliminary data.</text>
</comment>
<evidence type="ECO:0000313" key="3">
    <source>
        <dbReference type="Proteomes" id="UP000886595"/>
    </source>
</evidence>
<sequence length="73" mass="8317">MRAARRRKAIRATSQAARPNLQCKDGSTLHWKPRPPDNGAGMADQHTSLLQGSRTLRLKRRSYTLPRAHTENR</sequence>
<feature type="region of interest" description="Disordered" evidence="1">
    <location>
        <begin position="23"/>
        <end position="73"/>
    </location>
</feature>
<keyword evidence="3" id="KW-1185">Reference proteome</keyword>
<feature type="compositionally biased region" description="Polar residues" evidence="1">
    <location>
        <begin position="45"/>
        <end position="54"/>
    </location>
</feature>
<dbReference type="Proteomes" id="UP000886595">
    <property type="component" value="Unassembled WGS sequence"/>
</dbReference>